<dbReference type="PROSITE" id="PS51747">
    <property type="entry name" value="CYT_DCMP_DEAMINASES_2"/>
    <property type="match status" value="1"/>
</dbReference>
<evidence type="ECO:0000313" key="10">
    <source>
        <dbReference type="Proteomes" id="UP000002706"/>
    </source>
</evidence>
<dbReference type="PANTHER" id="PTHR11086:SF18">
    <property type="entry name" value="DEOXYCYTIDYLATE DEAMINASE"/>
    <property type="match status" value="1"/>
</dbReference>
<dbReference type="PANTHER" id="PTHR11086">
    <property type="entry name" value="DEOXYCYTIDYLATE DEAMINASE-RELATED"/>
    <property type="match status" value="1"/>
</dbReference>
<dbReference type="CDD" id="cd01286">
    <property type="entry name" value="deoxycytidylate_deaminase"/>
    <property type="match status" value="1"/>
</dbReference>
<dbReference type="Proteomes" id="UP000002706">
    <property type="component" value="Chromosome"/>
</dbReference>
<dbReference type="InterPro" id="IPR015517">
    <property type="entry name" value="dCMP_deaminase-rel"/>
</dbReference>
<feature type="binding site" evidence="7">
    <location>
        <position position="130"/>
    </location>
    <ligand>
        <name>Zn(2+)</name>
        <dbReference type="ChEBI" id="CHEBI:29105"/>
        <note>catalytic</note>
    </ligand>
</feature>
<evidence type="ECO:0000313" key="9">
    <source>
        <dbReference type="EMBL" id="ABB16171.1"/>
    </source>
</evidence>
<dbReference type="InterPro" id="IPR016192">
    <property type="entry name" value="APOBEC/CMP_deaminase_Zn-bd"/>
</dbReference>
<dbReference type="InParanoid" id="Q3A935"/>
<dbReference type="SUPFAM" id="SSF53927">
    <property type="entry name" value="Cytidine deaminase-like"/>
    <property type="match status" value="1"/>
</dbReference>
<dbReference type="Gene3D" id="3.40.140.10">
    <property type="entry name" value="Cytidine Deaminase, domain 2"/>
    <property type="match status" value="1"/>
</dbReference>
<protein>
    <submittedName>
        <fullName evidence="9">Putative comE operon protein 2</fullName>
    </submittedName>
</protein>
<dbReference type="EMBL" id="CP000141">
    <property type="protein sequence ID" value="ABB16171.1"/>
    <property type="molecule type" value="Genomic_DNA"/>
</dbReference>
<dbReference type="InterPro" id="IPR002125">
    <property type="entry name" value="CMP_dCMP_dom"/>
</dbReference>
<evidence type="ECO:0000256" key="1">
    <source>
        <dbReference type="ARBA" id="ARBA00001947"/>
    </source>
</evidence>
<dbReference type="GO" id="GO:0006220">
    <property type="term" value="P:pyrimidine nucleotide metabolic process"/>
    <property type="evidence" value="ECO:0007669"/>
    <property type="project" value="InterPro"/>
</dbReference>
<dbReference type="AlphaFoldDB" id="Q3A935"/>
<dbReference type="Pfam" id="PF00383">
    <property type="entry name" value="dCMP_cyt_deam_1"/>
    <property type="match status" value="1"/>
</dbReference>
<dbReference type="GO" id="GO:0004132">
    <property type="term" value="F:dCMP deaminase activity"/>
    <property type="evidence" value="ECO:0007669"/>
    <property type="project" value="InterPro"/>
</dbReference>
<feature type="binding site" evidence="7">
    <location>
        <position position="99"/>
    </location>
    <ligand>
        <name>Zn(2+)</name>
        <dbReference type="ChEBI" id="CHEBI:29105"/>
        <note>catalytic</note>
    </ligand>
</feature>
<evidence type="ECO:0000256" key="2">
    <source>
        <dbReference type="ARBA" id="ARBA00006576"/>
    </source>
</evidence>
<dbReference type="HOGENOM" id="CLU_047993_2_3_9"/>
<feature type="binding site" evidence="7">
    <location>
        <position position="127"/>
    </location>
    <ligand>
        <name>Zn(2+)</name>
        <dbReference type="ChEBI" id="CHEBI:29105"/>
        <note>catalytic</note>
    </ligand>
</feature>
<evidence type="ECO:0000259" key="8">
    <source>
        <dbReference type="PROSITE" id="PS51747"/>
    </source>
</evidence>
<comment type="similarity">
    <text evidence="2">Belongs to the cytidine and deoxycytidylate deaminase family.</text>
</comment>
<evidence type="ECO:0000256" key="7">
    <source>
        <dbReference type="PIRSR" id="PIRSR006019-2"/>
    </source>
</evidence>
<proteinExistence type="inferred from homology"/>
<feature type="active site" description="Proton donor" evidence="6">
    <location>
        <position position="101"/>
    </location>
</feature>
<comment type="cofactor">
    <cofactor evidence="1 7">
        <name>Zn(2+)</name>
        <dbReference type="ChEBI" id="CHEBI:29105"/>
    </cofactor>
</comment>
<dbReference type="STRING" id="246194.CHY_2556"/>
<feature type="domain" description="CMP/dCMP-type deaminase" evidence="8">
    <location>
        <begin position="26"/>
        <end position="170"/>
    </location>
</feature>
<dbReference type="FunCoup" id="Q3A935">
    <property type="interactions" value="155"/>
</dbReference>
<keyword evidence="4" id="KW-0378">Hydrolase</keyword>
<evidence type="ECO:0000256" key="5">
    <source>
        <dbReference type="ARBA" id="ARBA00022833"/>
    </source>
</evidence>
<name>Q3A935_CARHZ</name>
<dbReference type="PIRSF" id="PIRSF006019">
    <property type="entry name" value="dCMP_deaminase"/>
    <property type="match status" value="1"/>
</dbReference>
<reference evidence="9 10" key="1">
    <citation type="journal article" date="2005" name="PLoS Genet.">
        <title>Life in hot carbon monoxide: the complete genome sequence of Carboxydothermus hydrogenoformans Z-2901.</title>
        <authorList>
            <person name="Wu M."/>
            <person name="Ren Q."/>
            <person name="Durkin A.S."/>
            <person name="Daugherty S.C."/>
            <person name="Brinkac L.M."/>
            <person name="Dodson R.J."/>
            <person name="Madupu R."/>
            <person name="Sullivan S.A."/>
            <person name="Kolonay J.F."/>
            <person name="Haft D.H."/>
            <person name="Nelson W.C."/>
            <person name="Tallon L.J."/>
            <person name="Jones K.M."/>
            <person name="Ulrich L.E."/>
            <person name="Gonzalez J.M."/>
            <person name="Zhulin I.B."/>
            <person name="Robb F.T."/>
            <person name="Eisen J.A."/>
        </authorList>
    </citation>
    <scope>NUCLEOTIDE SEQUENCE [LARGE SCALE GENOMIC DNA]</scope>
    <source>
        <strain evidence="10">ATCC BAA-161 / DSM 6008 / Z-2901</strain>
    </source>
</reference>
<keyword evidence="10" id="KW-1185">Reference proteome</keyword>
<dbReference type="InterPro" id="IPR016193">
    <property type="entry name" value="Cytidine_deaminase-like"/>
</dbReference>
<dbReference type="GO" id="GO:0008270">
    <property type="term" value="F:zinc ion binding"/>
    <property type="evidence" value="ECO:0007669"/>
    <property type="project" value="InterPro"/>
</dbReference>
<accession>Q3A935</accession>
<evidence type="ECO:0000256" key="4">
    <source>
        <dbReference type="ARBA" id="ARBA00022801"/>
    </source>
</evidence>
<dbReference type="InterPro" id="IPR035105">
    <property type="entry name" value="Deoxycytidylate_deaminase_dom"/>
</dbReference>
<dbReference type="eggNOG" id="COG2131">
    <property type="taxonomic scope" value="Bacteria"/>
</dbReference>
<keyword evidence="5 7" id="KW-0862">Zinc</keyword>
<keyword evidence="3 7" id="KW-0479">Metal-binding</keyword>
<dbReference type="InterPro" id="IPR016473">
    <property type="entry name" value="dCMP_deaminase"/>
</dbReference>
<evidence type="ECO:0000256" key="6">
    <source>
        <dbReference type="PIRSR" id="PIRSR006019-1"/>
    </source>
</evidence>
<sequence>MILNLFLTTHDRPLTTVKWGVSMRPSWDDYFMQITEVVKTRSTCLRRQVGAVLVKDNRVLATGYNGAPKGVPHCEEVGCLREQEHVPSGQRHELCRGLHAEQNAIIQAAVYGVSTSGSTIYITHQPCSLCAKMLINAGVERVVYKGDYPDSLAINLFTEAGIKVVKYGEG</sequence>
<dbReference type="PROSITE" id="PS00903">
    <property type="entry name" value="CYT_DCMP_DEAMINASES_1"/>
    <property type="match status" value="1"/>
</dbReference>
<evidence type="ECO:0000256" key="3">
    <source>
        <dbReference type="ARBA" id="ARBA00022723"/>
    </source>
</evidence>
<gene>
    <name evidence="9" type="ordered locus">CHY_2556</name>
</gene>
<dbReference type="GO" id="GO:0005737">
    <property type="term" value="C:cytoplasm"/>
    <property type="evidence" value="ECO:0007669"/>
    <property type="project" value="TreeGrafter"/>
</dbReference>
<organism evidence="9 10">
    <name type="scientific">Carboxydothermus hydrogenoformans (strain ATCC BAA-161 / DSM 6008 / Z-2901)</name>
    <dbReference type="NCBI Taxonomy" id="246194"/>
    <lineage>
        <taxon>Bacteria</taxon>
        <taxon>Bacillati</taxon>
        <taxon>Bacillota</taxon>
        <taxon>Clostridia</taxon>
        <taxon>Thermoanaerobacterales</taxon>
        <taxon>Thermoanaerobacteraceae</taxon>
        <taxon>Carboxydothermus</taxon>
    </lineage>
</organism>
<dbReference type="KEGG" id="chy:CHY_2556"/>